<proteinExistence type="predicted"/>
<reference evidence="2 3" key="1">
    <citation type="journal article" date="2019" name="Int. J. Syst. Evol. Microbiol.">
        <title>The Global Catalogue of Microorganisms (GCM) 10K type strain sequencing project: providing services to taxonomists for standard genome sequencing and annotation.</title>
        <authorList>
            <consortium name="The Broad Institute Genomics Platform"/>
            <consortium name="The Broad Institute Genome Sequencing Center for Infectious Disease"/>
            <person name="Wu L."/>
            <person name="Ma J."/>
        </authorList>
    </citation>
    <scope>NUCLEOTIDE SEQUENCE [LARGE SCALE GENOMIC DNA]</scope>
    <source>
        <strain evidence="2 3">CGMCC 1.10390</strain>
    </source>
</reference>
<accession>A0ABD6DJ11</accession>
<keyword evidence="1" id="KW-1133">Transmembrane helix</keyword>
<feature type="transmembrane region" description="Helical" evidence="1">
    <location>
        <begin position="386"/>
        <end position="410"/>
    </location>
</feature>
<keyword evidence="1" id="KW-0812">Transmembrane</keyword>
<sequence>MDRWHSRSGAAVLAVLVLVSFTGVVSAHGVRTVSTPIPGDLLLAGAAVTVGGTAAALAGLDASPSRSVRELVTISTDRGRMVLWLLRVLLLAAVVAAIAEGVTGRQARVSPATTFVWPVWVKGSLLLAAVVGNHWTALAPWTTGYELLSRLEGEDIALFAYPAWLGRWPAAVGFVVLVGVVENLTVVPTRPRLTATLVAGYALVMLVGAVVFGRPWLRKADPLGVLYELVGRVAPLSVDHDAATDAFVVSRRPLWHEAAKPLPDGASVALAVAAVYTVSFDGIVETRSYQRLLFRLADTTLGPVTGLATYLGGLLLFLGVFAGVAVLAARHGGGDPGRVTRWFGATLLPIAVAYDVAHNWPYVLVNLVSLGRLGVPGLPSVTPSPVVYWGSAVGLVVAGHLVAVVAAHLASRELFGGDAARGHAPLVALMVGYTVLSLWILSRPVGG</sequence>
<dbReference type="EMBL" id="JBHUDO010000002">
    <property type="protein sequence ID" value="MFD1646007.1"/>
    <property type="molecule type" value="Genomic_DNA"/>
</dbReference>
<keyword evidence="1" id="KW-0472">Membrane</keyword>
<organism evidence="2 3">
    <name type="scientific">Haloarchaeobius litoreus</name>
    <dbReference type="NCBI Taxonomy" id="755306"/>
    <lineage>
        <taxon>Archaea</taxon>
        <taxon>Methanobacteriati</taxon>
        <taxon>Methanobacteriota</taxon>
        <taxon>Stenosarchaea group</taxon>
        <taxon>Halobacteria</taxon>
        <taxon>Halobacteriales</taxon>
        <taxon>Halorubellaceae</taxon>
        <taxon>Haloarchaeobius</taxon>
    </lineage>
</organism>
<gene>
    <name evidence="2" type="ORF">ACFSBL_09965</name>
</gene>
<dbReference type="AlphaFoldDB" id="A0ABD6DJ11"/>
<feature type="transmembrane region" description="Helical" evidence="1">
    <location>
        <begin position="422"/>
        <end position="441"/>
    </location>
</feature>
<name>A0ABD6DJ11_9EURY</name>
<comment type="caution">
    <text evidence="2">The sequence shown here is derived from an EMBL/GenBank/DDBJ whole genome shotgun (WGS) entry which is preliminary data.</text>
</comment>
<feature type="transmembrane region" description="Helical" evidence="1">
    <location>
        <begin position="158"/>
        <end position="181"/>
    </location>
</feature>
<evidence type="ECO:0000313" key="2">
    <source>
        <dbReference type="EMBL" id="MFD1646007.1"/>
    </source>
</evidence>
<dbReference type="RefSeq" id="WP_256398471.1">
    <property type="nucleotide sequence ID" value="NZ_JANHJR010000001.1"/>
</dbReference>
<feature type="transmembrane region" description="Helical" evidence="1">
    <location>
        <begin position="193"/>
        <end position="213"/>
    </location>
</feature>
<dbReference type="Proteomes" id="UP001597034">
    <property type="component" value="Unassembled WGS sequence"/>
</dbReference>
<feature type="transmembrane region" description="Helical" evidence="1">
    <location>
        <begin position="339"/>
        <end position="357"/>
    </location>
</feature>
<keyword evidence="3" id="KW-1185">Reference proteome</keyword>
<evidence type="ECO:0000256" key="1">
    <source>
        <dbReference type="SAM" id="Phobius"/>
    </source>
</evidence>
<evidence type="ECO:0000313" key="3">
    <source>
        <dbReference type="Proteomes" id="UP001597034"/>
    </source>
</evidence>
<feature type="transmembrane region" description="Helical" evidence="1">
    <location>
        <begin position="81"/>
        <end position="99"/>
    </location>
</feature>
<feature type="transmembrane region" description="Helical" evidence="1">
    <location>
        <begin position="304"/>
        <end position="327"/>
    </location>
</feature>
<feature type="transmembrane region" description="Helical" evidence="1">
    <location>
        <begin position="119"/>
        <end position="138"/>
    </location>
</feature>
<feature type="transmembrane region" description="Helical" evidence="1">
    <location>
        <begin position="42"/>
        <end position="60"/>
    </location>
</feature>
<protein>
    <submittedName>
        <fullName evidence="2">Uncharacterized protein</fullName>
    </submittedName>
</protein>